<evidence type="ECO:0000256" key="2">
    <source>
        <dbReference type="ARBA" id="ARBA00022448"/>
    </source>
</evidence>
<keyword evidence="8" id="KW-1185">Reference proteome</keyword>
<dbReference type="InParanoid" id="A0A7L4YQL5"/>
<keyword evidence="3" id="KW-0547">Nucleotide-binding</keyword>
<dbReference type="PANTHER" id="PTHR42711">
    <property type="entry name" value="ABC TRANSPORTER ATP-BINDING PROTEIN"/>
    <property type="match status" value="1"/>
</dbReference>
<keyword evidence="2" id="KW-0813">Transport</keyword>
<comment type="subcellular location">
    <subcellularLocation>
        <location evidence="1">Cell membrane</location>
        <topology evidence="1">Peripheral membrane protein</topology>
    </subcellularLocation>
</comment>
<dbReference type="EMBL" id="CP047156">
    <property type="protein sequence ID" value="QHC01079.1"/>
    <property type="molecule type" value="Genomic_DNA"/>
</dbReference>
<dbReference type="GO" id="GO:0016887">
    <property type="term" value="F:ATP hydrolysis activity"/>
    <property type="evidence" value="ECO:0007669"/>
    <property type="project" value="InterPro"/>
</dbReference>
<dbReference type="Proteomes" id="UP000463857">
    <property type="component" value="Chromosome"/>
</dbReference>
<dbReference type="InterPro" id="IPR050763">
    <property type="entry name" value="ABC_transporter_ATP-binding"/>
</dbReference>
<evidence type="ECO:0000313" key="8">
    <source>
        <dbReference type="Proteomes" id="UP000463857"/>
    </source>
</evidence>
<dbReference type="SUPFAM" id="SSF52540">
    <property type="entry name" value="P-loop containing nucleoside triphosphate hydrolases"/>
    <property type="match status" value="1"/>
</dbReference>
<dbReference type="Gene3D" id="3.40.50.300">
    <property type="entry name" value="P-loop containing nucleotide triphosphate hydrolases"/>
    <property type="match status" value="1"/>
</dbReference>
<organism evidence="7 8">
    <name type="scientific">Epidermidibacterium keratini</name>
    <dbReference type="NCBI Taxonomy" id="1891644"/>
    <lineage>
        <taxon>Bacteria</taxon>
        <taxon>Bacillati</taxon>
        <taxon>Actinomycetota</taxon>
        <taxon>Actinomycetes</taxon>
        <taxon>Sporichthyales</taxon>
        <taxon>Sporichthyaceae</taxon>
        <taxon>Epidermidibacterium</taxon>
    </lineage>
</organism>
<dbReference type="InterPro" id="IPR027417">
    <property type="entry name" value="P-loop_NTPase"/>
</dbReference>
<dbReference type="InterPro" id="IPR003593">
    <property type="entry name" value="AAA+_ATPase"/>
</dbReference>
<keyword evidence="5" id="KW-0046">Antibiotic resistance</keyword>
<dbReference type="GO" id="GO:0005886">
    <property type="term" value="C:plasma membrane"/>
    <property type="evidence" value="ECO:0007669"/>
    <property type="project" value="UniProtKB-SubCell"/>
</dbReference>
<dbReference type="InterPro" id="IPR003439">
    <property type="entry name" value="ABC_transporter-like_ATP-bd"/>
</dbReference>
<proteinExistence type="predicted"/>
<dbReference type="RefSeq" id="WP_159546197.1">
    <property type="nucleotide sequence ID" value="NZ_CP047156.1"/>
</dbReference>
<feature type="domain" description="ABC transporter" evidence="6">
    <location>
        <begin position="8"/>
        <end position="236"/>
    </location>
</feature>
<evidence type="ECO:0000259" key="6">
    <source>
        <dbReference type="PROSITE" id="PS50893"/>
    </source>
</evidence>
<evidence type="ECO:0000256" key="1">
    <source>
        <dbReference type="ARBA" id="ARBA00004202"/>
    </source>
</evidence>
<keyword evidence="4 7" id="KW-0067">ATP-binding</keyword>
<evidence type="ECO:0000256" key="5">
    <source>
        <dbReference type="ARBA" id="ARBA00023251"/>
    </source>
</evidence>
<dbReference type="PANTHER" id="PTHR42711:SF19">
    <property type="entry name" value="DOXORUBICIN RESISTANCE ATP-BINDING PROTEIN DRRA"/>
    <property type="match status" value="1"/>
</dbReference>
<sequence>MAYADAIVECIDLAARFGPEPVFTGLTLVAQPGIVALLGPNGAGKTTLLRILTTLRRPDAGAARVLGFDVVRQQREVRRNIAVVGQFPAVDNVLTGRENLVMTARLAGLGRRSRGRADALLDQFGLTDAAGRAVNGWSGGMRRRLDIAAALVRLVPLLFLDEPTTGMDPESRRRLWDDLRGLAGDDVSVVLTTQYLYEAERLADRVLLLFDGGIAADGSPDQLRRAVGDARVEARDSSGAVIAEIPTDGSASDVRRITDQLGAGVTIDIRRPTLDDAYLSLTATRRGERPGERAQA</sequence>
<accession>A0A7L4YQL5</accession>
<gene>
    <name evidence="7" type="ORF">EK0264_12785</name>
</gene>
<evidence type="ECO:0000313" key="7">
    <source>
        <dbReference type="EMBL" id="QHC01079.1"/>
    </source>
</evidence>
<dbReference type="AlphaFoldDB" id="A0A7L4YQL5"/>
<reference evidence="7 8" key="1">
    <citation type="journal article" date="2018" name="Int. J. Syst. Evol. Microbiol.">
        <title>Epidermidibacterium keratini gen. nov., sp. nov., a member of the family Sporichthyaceae, isolated from keratin epidermis.</title>
        <authorList>
            <person name="Lee D.G."/>
            <person name="Trujillo M.E."/>
            <person name="Kang S."/>
            <person name="Nam J.J."/>
            <person name="Kim Y.J."/>
        </authorList>
    </citation>
    <scope>NUCLEOTIDE SEQUENCE [LARGE SCALE GENOMIC DNA]</scope>
    <source>
        <strain evidence="7 8">EPI-7</strain>
    </source>
</reference>
<dbReference type="Pfam" id="PF00005">
    <property type="entry name" value="ABC_tran"/>
    <property type="match status" value="1"/>
</dbReference>
<dbReference type="GO" id="GO:0005524">
    <property type="term" value="F:ATP binding"/>
    <property type="evidence" value="ECO:0007669"/>
    <property type="project" value="UniProtKB-KW"/>
</dbReference>
<dbReference type="GO" id="GO:0046677">
    <property type="term" value="P:response to antibiotic"/>
    <property type="evidence" value="ECO:0007669"/>
    <property type="project" value="UniProtKB-KW"/>
</dbReference>
<name>A0A7L4YQL5_9ACTN</name>
<dbReference type="OrthoDB" id="9804819at2"/>
<dbReference type="KEGG" id="eke:EK0264_12785"/>
<protein>
    <submittedName>
        <fullName evidence="7">ATP-binding cassette domain-containing protein</fullName>
    </submittedName>
</protein>
<dbReference type="PROSITE" id="PS50893">
    <property type="entry name" value="ABC_TRANSPORTER_2"/>
    <property type="match status" value="1"/>
</dbReference>
<evidence type="ECO:0000256" key="4">
    <source>
        <dbReference type="ARBA" id="ARBA00022840"/>
    </source>
</evidence>
<evidence type="ECO:0000256" key="3">
    <source>
        <dbReference type="ARBA" id="ARBA00022741"/>
    </source>
</evidence>
<dbReference type="SMART" id="SM00382">
    <property type="entry name" value="AAA"/>
    <property type="match status" value="1"/>
</dbReference>